<protein>
    <submittedName>
        <fullName evidence="1">Uncharacterized protein</fullName>
    </submittedName>
</protein>
<organism evidence="1">
    <name type="scientific">Myoviridae sp. ctHIt1</name>
    <dbReference type="NCBI Taxonomy" id="2825076"/>
    <lineage>
        <taxon>Viruses</taxon>
        <taxon>Duplodnaviria</taxon>
        <taxon>Heunggongvirae</taxon>
        <taxon>Uroviricota</taxon>
        <taxon>Caudoviricetes</taxon>
    </lineage>
</organism>
<reference evidence="1" key="1">
    <citation type="journal article" date="2021" name="Proc. Natl. Acad. Sci. U.S.A.">
        <title>A Catalog of Tens of Thousands of Viruses from Human Metagenomes Reveals Hidden Associations with Chronic Diseases.</title>
        <authorList>
            <person name="Tisza M.J."/>
            <person name="Buck C.B."/>
        </authorList>
    </citation>
    <scope>NUCLEOTIDE SEQUENCE</scope>
    <source>
        <strain evidence="1">CtHIt1</strain>
    </source>
</reference>
<evidence type="ECO:0000313" key="1">
    <source>
        <dbReference type="EMBL" id="DAG00315.1"/>
    </source>
</evidence>
<name>A0A8S5V134_9CAUD</name>
<dbReference type="EMBL" id="BK016179">
    <property type="protein sequence ID" value="DAG00315.1"/>
    <property type="molecule type" value="Genomic_DNA"/>
</dbReference>
<sequence>MIRELIDATVTFNSNFDSDLIFEVYQKATENFTDEEREELPISEVKYICTYKYSDDSVEYEIHLKE</sequence>
<accession>A0A8S5V134</accession>
<proteinExistence type="predicted"/>